<name>A0A0M3ILT4_ASCLU</name>
<feature type="compositionally biased region" description="Basic and acidic residues" evidence="1">
    <location>
        <begin position="25"/>
        <end position="39"/>
    </location>
</feature>
<evidence type="ECO:0000313" key="3">
    <source>
        <dbReference type="WBParaSite" id="ALUE_0001971201-mRNA-1"/>
    </source>
</evidence>
<reference evidence="3" key="1">
    <citation type="submission" date="2017-02" db="UniProtKB">
        <authorList>
            <consortium name="WormBaseParasite"/>
        </authorList>
    </citation>
    <scope>IDENTIFICATION</scope>
</reference>
<evidence type="ECO:0000313" key="2">
    <source>
        <dbReference type="Proteomes" id="UP000036681"/>
    </source>
</evidence>
<protein>
    <submittedName>
        <fullName evidence="3">Uncharacterized protein</fullName>
    </submittedName>
</protein>
<dbReference type="WBParaSite" id="ALUE_0001971201-mRNA-1">
    <property type="protein sequence ID" value="ALUE_0001971201-mRNA-1"/>
    <property type="gene ID" value="ALUE_0001971201"/>
</dbReference>
<feature type="region of interest" description="Disordered" evidence="1">
    <location>
        <begin position="1"/>
        <end position="48"/>
    </location>
</feature>
<feature type="compositionally biased region" description="Acidic residues" evidence="1">
    <location>
        <begin position="1"/>
        <end position="12"/>
    </location>
</feature>
<dbReference type="AlphaFoldDB" id="A0A0M3ILT4"/>
<accession>A0A0M3ILT4</accession>
<evidence type="ECO:0000256" key="1">
    <source>
        <dbReference type="SAM" id="MobiDB-lite"/>
    </source>
</evidence>
<keyword evidence="2" id="KW-1185">Reference proteome</keyword>
<organism evidence="2 3">
    <name type="scientific">Ascaris lumbricoides</name>
    <name type="common">Giant roundworm</name>
    <dbReference type="NCBI Taxonomy" id="6252"/>
    <lineage>
        <taxon>Eukaryota</taxon>
        <taxon>Metazoa</taxon>
        <taxon>Ecdysozoa</taxon>
        <taxon>Nematoda</taxon>
        <taxon>Chromadorea</taxon>
        <taxon>Rhabditida</taxon>
        <taxon>Spirurina</taxon>
        <taxon>Ascaridomorpha</taxon>
        <taxon>Ascaridoidea</taxon>
        <taxon>Ascarididae</taxon>
        <taxon>Ascaris</taxon>
    </lineage>
</organism>
<proteinExistence type="predicted"/>
<sequence>MEEIDVSCDEDSISLADTLPPNLPSDRDSDSPLSERRCDSSFGNDNEEDLNLHLELSQPLSTPQSRSFNSTTHSHVPRIGLTLFLVHKISQSV</sequence>
<dbReference type="Proteomes" id="UP000036681">
    <property type="component" value="Unplaced"/>
</dbReference>